<reference evidence="1" key="1">
    <citation type="thesis" date="2020" institute="ProQuest LLC" country="789 East Eisenhower Parkway, Ann Arbor, MI, USA">
        <title>Comparative Genomics and Chromosome Evolution.</title>
        <authorList>
            <person name="Mudd A.B."/>
        </authorList>
    </citation>
    <scope>NUCLEOTIDE SEQUENCE</scope>
    <source>
        <strain evidence="1">Female2</strain>
        <tissue evidence="1">Blood</tissue>
    </source>
</reference>
<evidence type="ECO:0000313" key="2">
    <source>
        <dbReference type="Proteomes" id="UP000812440"/>
    </source>
</evidence>
<gene>
    <name evidence="1" type="ORF">GDO86_013260</name>
</gene>
<dbReference type="EMBL" id="JAACNH010000008">
    <property type="protein sequence ID" value="KAG8435240.1"/>
    <property type="molecule type" value="Genomic_DNA"/>
</dbReference>
<name>A0A8T2IW01_9PIPI</name>
<comment type="caution">
    <text evidence="1">The sequence shown here is derived from an EMBL/GenBank/DDBJ whole genome shotgun (WGS) entry which is preliminary data.</text>
</comment>
<dbReference type="AlphaFoldDB" id="A0A8T2IW01"/>
<sequence length="81" mass="9611">MVHLILFNGFQAGIVYIRRQRDSKMSLDYNSHHPWQYLSKYNKYCVLKKCSLPFLVYKIHLKIKRSHKNVDLSTCLCFSSG</sequence>
<dbReference type="Proteomes" id="UP000812440">
    <property type="component" value="Chromosome 7"/>
</dbReference>
<evidence type="ECO:0000313" key="1">
    <source>
        <dbReference type="EMBL" id="KAG8435240.1"/>
    </source>
</evidence>
<accession>A0A8T2IW01</accession>
<protein>
    <submittedName>
        <fullName evidence="1">Uncharacterized protein</fullName>
    </submittedName>
</protein>
<proteinExistence type="predicted"/>
<keyword evidence="2" id="KW-1185">Reference proteome</keyword>
<organism evidence="1 2">
    <name type="scientific">Hymenochirus boettgeri</name>
    <name type="common">Congo dwarf clawed frog</name>
    <dbReference type="NCBI Taxonomy" id="247094"/>
    <lineage>
        <taxon>Eukaryota</taxon>
        <taxon>Metazoa</taxon>
        <taxon>Chordata</taxon>
        <taxon>Craniata</taxon>
        <taxon>Vertebrata</taxon>
        <taxon>Euteleostomi</taxon>
        <taxon>Amphibia</taxon>
        <taxon>Batrachia</taxon>
        <taxon>Anura</taxon>
        <taxon>Pipoidea</taxon>
        <taxon>Pipidae</taxon>
        <taxon>Pipinae</taxon>
        <taxon>Hymenochirus</taxon>
    </lineage>
</organism>